<dbReference type="Gene3D" id="2.60.40.790">
    <property type="match status" value="1"/>
</dbReference>
<evidence type="ECO:0000313" key="6">
    <source>
        <dbReference type="EMBL" id="MBN8431924.1"/>
    </source>
</evidence>
<dbReference type="EMBL" id="JAEKJR010000002">
    <property type="protein sequence ID" value="MBN8431924.1"/>
    <property type="molecule type" value="Genomic_DNA"/>
</dbReference>
<dbReference type="Proteomes" id="UP000664293">
    <property type="component" value="Unassembled WGS sequence"/>
</dbReference>
<dbReference type="InterPro" id="IPR002068">
    <property type="entry name" value="A-crystallin/Hsp20_dom"/>
</dbReference>
<gene>
    <name evidence="6" type="ORF">JF535_13805</name>
</gene>
<dbReference type="CDD" id="cd06470">
    <property type="entry name" value="ACD_IbpA-B_like"/>
    <property type="match status" value="1"/>
</dbReference>
<dbReference type="PROSITE" id="PS01031">
    <property type="entry name" value="SHSP"/>
    <property type="match status" value="1"/>
</dbReference>
<dbReference type="SUPFAM" id="SSF49764">
    <property type="entry name" value="HSP20-like chaperones"/>
    <property type="match status" value="1"/>
</dbReference>
<comment type="caution">
    <text evidence="6">The sequence shown here is derived from an EMBL/GenBank/DDBJ whole genome shotgun (WGS) entry which is preliminary data.</text>
</comment>
<protein>
    <submittedName>
        <fullName evidence="6">Hsp20 family protein</fullName>
    </submittedName>
</protein>
<evidence type="ECO:0000259" key="5">
    <source>
        <dbReference type="PROSITE" id="PS01031"/>
    </source>
</evidence>
<evidence type="ECO:0000256" key="3">
    <source>
        <dbReference type="RuleBase" id="RU003616"/>
    </source>
</evidence>
<dbReference type="PANTHER" id="PTHR47062">
    <property type="match status" value="1"/>
</dbReference>
<feature type="domain" description="SHSP" evidence="5">
    <location>
        <begin position="30"/>
        <end position="141"/>
    </location>
</feature>
<evidence type="ECO:0000256" key="4">
    <source>
        <dbReference type="SAM" id="MobiDB-lite"/>
    </source>
</evidence>
<keyword evidence="1" id="KW-0346">Stress response</keyword>
<keyword evidence="7" id="KW-1185">Reference proteome</keyword>
<evidence type="ECO:0000256" key="1">
    <source>
        <dbReference type="ARBA" id="ARBA00023016"/>
    </source>
</evidence>
<feature type="region of interest" description="Disordered" evidence="4">
    <location>
        <begin position="138"/>
        <end position="171"/>
    </location>
</feature>
<evidence type="ECO:0000313" key="7">
    <source>
        <dbReference type="Proteomes" id="UP000664293"/>
    </source>
</evidence>
<feature type="compositionally biased region" description="Polar residues" evidence="4">
    <location>
        <begin position="139"/>
        <end position="151"/>
    </location>
</feature>
<dbReference type="RefSeq" id="WP_207003136.1">
    <property type="nucleotide sequence ID" value="NZ_JAEKJR010000002.1"/>
</dbReference>
<evidence type="ECO:0000256" key="2">
    <source>
        <dbReference type="PROSITE-ProRule" id="PRU00285"/>
    </source>
</evidence>
<proteinExistence type="inferred from homology"/>
<dbReference type="Pfam" id="PF00011">
    <property type="entry name" value="HSP20"/>
    <property type="match status" value="1"/>
</dbReference>
<sequence length="171" mass="19212">MRNLDLSPLYRSAIGFDRLASLLDTMTTSEQNQPAYPPYNIELTGEDAYRISMAVAGFDQSELDIHMEQNRLTVSGKKVADEEKRNFLHRGIAARNFERRFQLADHVRVTDAQLVNGLLHIELVREIPEAMKPRKIEISSGNLLQSSQADEAQTGERETSKKSVPVGEQAA</sequence>
<comment type="similarity">
    <text evidence="2 3">Belongs to the small heat shock protein (HSP20) family.</text>
</comment>
<dbReference type="InterPro" id="IPR037913">
    <property type="entry name" value="ACD_IbpA/B"/>
</dbReference>
<reference evidence="6 7" key="1">
    <citation type="submission" date="2020-12" db="EMBL/GenBank/DDBJ databases">
        <title>Oil enriched cultivation method for isolating marine PHA-producing bacteria.</title>
        <authorList>
            <person name="Zheng W."/>
            <person name="Yu S."/>
            <person name="Huang Y."/>
        </authorList>
    </citation>
    <scope>NUCLEOTIDE SEQUENCE [LARGE SCALE GENOMIC DNA]</scope>
    <source>
        <strain evidence="6 7">SN0-2</strain>
    </source>
</reference>
<dbReference type="PANTHER" id="PTHR47062:SF1">
    <property type="entry name" value="SMALL HEAT SHOCK PROTEIN IBPA"/>
    <property type="match status" value="1"/>
</dbReference>
<name>A0ABS3EA36_9GAMM</name>
<dbReference type="InterPro" id="IPR008978">
    <property type="entry name" value="HSP20-like_chaperone"/>
</dbReference>
<accession>A0ABS3EA36</accession>
<organism evidence="6 7">
    <name type="scientific">Microbulbifer salipaludis</name>
    <dbReference type="NCBI Taxonomy" id="187980"/>
    <lineage>
        <taxon>Bacteria</taxon>
        <taxon>Pseudomonadati</taxon>
        <taxon>Pseudomonadota</taxon>
        <taxon>Gammaproteobacteria</taxon>
        <taxon>Cellvibrionales</taxon>
        <taxon>Microbulbiferaceae</taxon>
        <taxon>Microbulbifer</taxon>
    </lineage>
</organism>